<dbReference type="Proteomes" id="UP000182412">
    <property type="component" value="Unassembled WGS sequence"/>
</dbReference>
<evidence type="ECO:0008006" key="3">
    <source>
        <dbReference type="Google" id="ProtNLM"/>
    </source>
</evidence>
<proteinExistence type="predicted"/>
<evidence type="ECO:0000313" key="1">
    <source>
        <dbReference type="EMBL" id="SDP60703.1"/>
    </source>
</evidence>
<sequence length="142" mass="15668">MGFRVNVTGGAEQISFDERSITKVEFFSDTPDDSNARARDIRLSVKIWGKMNFSLGGQAVDSTMGVAKWAQVPAERSDCYRNAVVDVVAAGQMVRQYTFPNAFVVEYTEDLDDEAGVGQFYLHIKQKKDLNTSVQLNGGFGA</sequence>
<dbReference type="EMBL" id="FNJQ01000028">
    <property type="protein sequence ID" value="SDP60703.1"/>
    <property type="molecule type" value="Genomic_DNA"/>
</dbReference>
<organism evidence="1 2">
    <name type="scientific">Selenomonas ruminantium</name>
    <dbReference type="NCBI Taxonomy" id="971"/>
    <lineage>
        <taxon>Bacteria</taxon>
        <taxon>Bacillati</taxon>
        <taxon>Bacillota</taxon>
        <taxon>Negativicutes</taxon>
        <taxon>Selenomonadales</taxon>
        <taxon>Selenomonadaceae</taxon>
        <taxon>Selenomonas</taxon>
    </lineage>
</organism>
<dbReference type="OMA" id="DCYRNAV"/>
<evidence type="ECO:0000313" key="2">
    <source>
        <dbReference type="Proteomes" id="UP000182412"/>
    </source>
</evidence>
<name>A0A1H0U3C9_SELRU</name>
<reference evidence="1 2" key="1">
    <citation type="submission" date="2016-10" db="EMBL/GenBank/DDBJ databases">
        <authorList>
            <person name="de Groot N.N."/>
        </authorList>
    </citation>
    <scope>NUCLEOTIDE SEQUENCE [LARGE SCALE GENOMIC DNA]</scope>
    <source>
        <strain evidence="1 2">S137</strain>
    </source>
</reference>
<protein>
    <recommendedName>
        <fullName evidence="3">Membrane-associated protease 1</fullName>
    </recommendedName>
</protein>
<accession>A0A1H0U3C9</accession>
<dbReference type="AlphaFoldDB" id="A0A1H0U3C9"/>
<dbReference type="OrthoDB" id="9810984at2"/>
<gene>
    <name evidence="1" type="ORF">SAMN05216366_12826</name>
</gene>
<dbReference type="RefSeq" id="WP_014423948.1">
    <property type="nucleotide sequence ID" value="NZ_FNJQ01000028.1"/>
</dbReference>